<name>T0YZM7_9ZZZZ</name>
<organism evidence="3">
    <name type="scientific">mine drainage metagenome</name>
    <dbReference type="NCBI Taxonomy" id="410659"/>
    <lineage>
        <taxon>unclassified sequences</taxon>
        <taxon>metagenomes</taxon>
        <taxon>ecological metagenomes</taxon>
    </lineage>
</organism>
<evidence type="ECO:0000313" key="3">
    <source>
        <dbReference type="EMBL" id="EQD38478.1"/>
    </source>
</evidence>
<proteinExistence type="predicted"/>
<dbReference type="EMBL" id="AUZY01010492">
    <property type="protein sequence ID" value="EQD38478.1"/>
    <property type="molecule type" value="Genomic_DNA"/>
</dbReference>
<reference evidence="3" key="1">
    <citation type="submission" date="2013-08" db="EMBL/GenBank/DDBJ databases">
        <authorList>
            <person name="Mendez C."/>
            <person name="Richter M."/>
            <person name="Ferrer M."/>
            <person name="Sanchez J."/>
        </authorList>
    </citation>
    <scope>NUCLEOTIDE SEQUENCE</scope>
</reference>
<feature type="coiled-coil region" evidence="1">
    <location>
        <begin position="86"/>
        <end position="113"/>
    </location>
</feature>
<feature type="non-terminal residue" evidence="3">
    <location>
        <position position="1"/>
    </location>
</feature>
<comment type="caution">
    <text evidence="3">The sequence shown here is derived from an EMBL/GenBank/DDBJ whole genome shotgun (WGS) entry which is preliminary data.</text>
</comment>
<feature type="domain" description="KilA-N DNA-binding" evidence="2">
    <location>
        <begin position="1"/>
        <end position="66"/>
    </location>
</feature>
<protein>
    <recommendedName>
        <fullName evidence="2">KilA-N DNA-binding domain-containing protein</fullName>
    </recommendedName>
</protein>
<gene>
    <name evidence="3" type="ORF">B1B_15777</name>
</gene>
<sequence>GVTTSALVQAVKRNMRRFPKDFLFQLTAAEWAALRSQSVISTPPRGGRRYAPYAFTEQGVAMLSSVLASEQAIAVNIQIMRAFVRMREILASNATLARKLDDLERKYQHHDDAIKAILSAIRELMNPPAPKRRPIGFTADLRKKN</sequence>
<evidence type="ECO:0000259" key="2">
    <source>
        <dbReference type="Pfam" id="PF10543"/>
    </source>
</evidence>
<accession>T0YZM7</accession>
<dbReference type="Pfam" id="PF10543">
    <property type="entry name" value="ORF6N"/>
    <property type="match status" value="1"/>
</dbReference>
<keyword evidence="1" id="KW-0175">Coiled coil</keyword>
<dbReference type="InterPro" id="IPR018873">
    <property type="entry name" value="KilA-N_DNA-bd_domain"/>
</dbReference>
<reference evidence="3" key="2">
    <citation type="journal article" date="2014" name="ISME J.">
        <title>Microbial stratification in low pH oxic and suboxic macroscopic growths along an acid mine drainage.</title>
        <authorList>
            <person name="Mendez-Garcia C."/>
            <person name="Mesa V."/>
            <person name="Sprenger R.R."/>
            <person name="Richter M."/>
            <person name="Diez M.S."/>
            <person name="Solano J."/>
            <person name="Bargiela R."/>
            <person name="Golyshina O.V."/>
            <person name="Manteca A."/>
            <person name="Ramos J.L."/>
            <person name="Gallego J.R."/>
            <person name="Llorente I."/>
            <person name="Martins Dos Santos V.A."/>
            <person name="Jensen O.N."/>
            <person name="Pelaez A.I."/>
            <person name="Sanchez J."/>
            <person name="Ferrer M."/>
        </authorList>
    </citation>
    <scope>NUCLEOTIDE SEQUENCE</scope>
</reference>
<evidence type="ECO:0000256" key="1">
    <source>
        <dbReference type="SAM" id="Coils"/>
    </source>
</evidence>
<dbReference type="AlphaFoldDB" id="T0YZM7"/>